<evidence type="ECO:0000313" key="2">
    <source>
        <dbReference type="EMBL" id="KAK0595241.1"/>
    </source>
</evidence>
<accession>A0AA39VYE6</accession>
<dbReference type="Proteomes" id="UP001168877">
    <property type="component" value="Unassembled WGS sequence"/>
</dbReference>
<feature type="region of interest" description="Disordered" evidence="1">
    <location>
        <begin position="1"/>
        <end position="35"/>
    </location>
</feature>
<feature type="compositionally biased region" description="Basic and acidic residues" evidence="1">
    <location>
        <begin position="9"/>
        <end position="18"/>
    </location>
</feature>
<organism evidence="2 3">
    <name type="scientific">Acer saccharum</name>
    <name type="common">Sugar maple</name>
    <dbReference type="NCBI Taxonomy" id="4024"/>
    <lineage>
        <taxon>Eukaryota</taxon>
        <taxon>Viridiplantae</taxon>
        <taxon>Streptophyta</taxon>
        <taxon>Embryophyta</taxon>
        <taxon>Tracheophyta</taxon>
        <taxon>Spermatophyta</taxon>
        <taxon>Magnoliopsida</taxon>
        <taxon>eudicotyledons</taxon>
        <taxon>Gunneridae</taxon>
        <taxon>Pentapetalae</taxon>
        <taxon>rosids</taxon>
        <taxon>malvids</taxon>
        <taxon>Sapindales</taxon>
        <taxon>Sapindaceae</taxon>
        <taxon>Hippocastanoideae</taxon>
        <taxon>Acereae</taxon>
        <taxon>Acer</taxon>
    </lineage>
</organism>
<feature type="compositionally biased region" description="Low complexity" evidence="1">
    <location>
        <begin position="26"/>
        <end position="35"/>
    </location>
</feature>
<evidence type="ECO:0000313" key="3">
    <source>
        <dbReference type="Proteomes" id="UP001168877"/>
    </source>
</evidence>
<protein>
    <submittedName>
        <fullName evidence="2">Uncharacterized protein</fullName>
    </submittedName>
</protein>
<dbReference type="AlphaFoldDB" id="A0AA39VYE6"/>
<dbReference type="EMBL" id="JAUESC010000004">
    <property type="protein sequence ID" value="KAK0595241.1"/>
    <property type="molecule type" value="Genomic_DNA"/>
</dbReference>
<gene>
    <name evidence="2" type="ORF">LWI29_004813</name>
</gene>
<reference evidence="2" key="2">
    <citation type="submission" date="2023-06" db="EMBL/GenBank/DDBJ databases">
        <authorList>
            <person name="Swenson N.G."/>
            <person name="Wegrzyn J.L."/>
            <person name="Mcevoy S.L."/>
        </authorList>
    </citation>
    <scope>NUCLEOTIDE SEQUENCE</scope>
    <source>
        <strain evidence="2">NS2018</strain>
        <tissue evidence="2">Leaf</tissue>
    </source>
</reference>
<evidence type="ECO:0000256" key="1">
    <source>
        <dbReference type="SAM" id="MobiDB-lite"/>
    </source>
</evidence>
<comment type="caution">
    <text evidence="2">The sequence shown here is derived from an EMBL/GenBank/DDBJ whole genome shotgun (WGS) entry which is preliminary data.</text>
</comment>
<name>A0AA39VYE6_ACESA</name>
<keyword evidence="3" id="KW-1185">Reference proteome</keyword>
<reference evidence="2" key="1">
    <citation type="journal article" date="2022" name="Plant J.">
        <title>Strategies of tolerance reflected in two North American maple genomes.</title>
        <authorList>
            <person name="McEvoy S.L."/>
            <person name="Sezen U.U."/>
            <person name="Trouern-Trend A."/>
            <person name="McMahon S.M."/>
            <person name="Schaberg P.G."/>
            <person name="Yang J."/>
            <person name="Wegrzyn J.L."/>
            <person name="Swenson N.G."/>
        </authorList>
    </citation>
    <scope>NUCLEOTIDE SEQUENCE</scope>
    <source>
        <strain evidence="2">NS2018</strain>
    </source>
</reference>
<sequence>MTAHNSQKAKKESKTQGKEKKKQKQSKAGPNPDLSQLSLFLSSSLQQHYNSATIKPLTSSFDGKEKFVYLLREVEELEVAEEVGAVAVVVLEDLEYEGLGKVEVEVGNGGVDGVPSVGVSVTVSLKI</sequence>
<proteinExistence type="predicted"/>